<comment type="caution">
    <text evidence="2">The sequence shown here is derived from an EMBL/GenBank/DDBJ whole genome shotgun (WGS) entry which is preliminary data.</text>
</comment>
<feature type="transmembrane region" description="Helical" evidence="1">
    <location>
        <begin position="221"/>
        <end position="249"/>
    </location>
</feature>
<keyword evidence="1" id="KW-0472">Membrane</keyword>
<gene>
    <name evidence="2" type="ORF">NO1_1934</name>
</gene>
<dbReference type="EMBL" id="BGZN01000091">
    <property type="protein sequence ID" value="GBR74826.1"/>
    <property type="molecule type" value="Genomic_DNA"/>
</dbReference>
<name>A0A388TDZ8_TERA1</name>
<keyword evidence="3" id="KW-1185">Reference proteome</keyword>
<keyword evidence="1" id="KW-1133">Transmembrane helix</keyword>
<accession>A0A388TDZ8</accession>
<evidence type="ECO:0008006" key="4">
    <source>
        <dbReference type="Google" id="ProtNLM"/>
    </source>
</evidence>
<feature type="transmembrane region" description="Helical" evidence="1">
    <location>
        <begin position="193"/>
        <end position="215"/>
    </location>
</feature>
<evidence type="ECO:0000313" key="2">
    <source>
        <dbReference type="EMBL" id="GBR74826.1"/>
    </source>
</evidence>
<keyword evidence="1" id="KW-0812">Transmembrane</keyword>
<reference evidence="2 3" key="1">
    <citation type="journal article" date="2019" name="ISME J.">
        <title>Genome analyses of uncultured TG2/ZB3 bacteria in 'Margulisbacteria' specifically attached to ectosymbiotic spirochetes of protists in the termite gut.</title>
        <authorList>
            <person name="Utami Y.D."/>
            <person name="Kuwahara H."/>
            <person name="Igai K."/>
            <person name="Murakami T."/>
            <person name="Sugaya K."/>
            <person name="Morikawa T."/>
            <person name="Nagura Y."/>
            <person name="Yuki M."/>
            <person name="Deevong P."/>
            <person name="Inoue T."/>
            <person name="Kihara K."/>
            <person name="Lo N."/>
            <person name="Yamada A."/>
            <person name="Ohkuma M."/>
            <person name="Hongoh Y."/>
        </authorList>
    </citation>
    <scope>NUCLEOTIDE SEQUENCE [LARGE SCALE GENOMIC DNA]</scope>
    <source>
        <strain evidence="2">NkOx7-01</strain>
    </source>
</reference>
<evidence type="ECO:0000256" key="1">
    <source>
        <dbReference type="SAM" id="Phobius"/>
    </source>
</evidence>
<proteinExistence type="predicted"/>
<dbReference type="AlphaFoldDB" id="A0A388TDZ8"/>
<sequence length="462" mass="49608">MNIGELWIKLGIKADEKAIDSVNKSIRNLGSSLLKTIGLTVGTAGAVMALKRLSGTAMETAVAITNLSRKTGMSVEAIQRMQGSAVIVSQKEIQDINAANKEMYKLSVTGKSLAMIFGGEIAKSLGQPAKQVNKYLKENPRLIDQIRSVARGIGSLIVSTARLAKIIYEVIDRTVGWGRALRIVAGIWLGMKIVSWIPMLAGLITTIATLTGTIWGSVSALWGLAAALWASGIAPIVLAIAAAIGAMILTINDLWTFFTGGKSVFGEILKWIPKLVPGLDLIIKGFNFLKNKVKEFAPAVKDSFGKGFSFVKNKTKELGKAIKDNLLKNFNAIKNSSVGKFFRELGGNILAGVIEHLKIIWQLLGNIGKLFLSLVKFDKEGISEAVSGLKNNTTALTNNVLNTTKNVVGTVGRAVNNVSTSVINNFNGNANKDMVDKATQKTINVVDNNFSQYKAMQPAVGY</sequence>
<dbReference type="Proteomes" id="UP000269352">
    <property type="component" value="Unassembled WGS sequence"/>
</dbReference>
<evidence type="ECO:0000313" key="3">
    <source>
        <dbReference type="Proteomes" id="UP000269352"/>
    </source>
</evidence>
<protein>
    <recommendedName>
        <fullName evidence="4">Phage tail tape measure protein</fullName>
    </recommendedName>
</protein>
<organism evidence="2 3">
    <name type="scientific">Termititenax aidoneus</name>
    <dbReference type="NCBI Taxonomy" id="2218524"/>
    <lineage>
        <taxon>Bacteria</taxon>
        <taxon>Bacillati</taxon>
        <taxon>Candidatus Margulisiibacteriota</taxon>
        <taxon>Candidatus Termititenacia</taxon>
        <taxon>Candidatus Termititenacales</taxon>
        <taxon>Candidatus Termititenacaceae</taxon>
        <taxon>Candidatus Termititenax</taxon>
    </lineage>
</organism>